<proteinExistence type="predicted"/>
<gene>
    <name evidence="1" type="ORF">CSUNSWCD_533</name>
</gene>
<sequence length="38" mass="4688">MSTSVFRLNFSRRFRPLRHNDDKKPVWEQILTWLSNIV</sequence>
<accession>M5IEB3</accession>
<dbReference type="Proteomes" id="UP000011939">
    <property type="component" value="Unassembled WGS sequence"/>
</dbReference>
<organism evidence="1 2">
    <name type="scientific">Campylobacter showae CSUNSWCD</name>
    <dbReference type="NCBI Taxonomy" id="1244083"/>
    <lineage>
        <taxon>Bacteria</taxon>
        <taxon>Pseudomonadati</taxon>
        <taxon>Campylobacterota</taxon>
        <taxon>Epsilonproteobacteria</taxon>
        <taxon>Campylobacterales</taxon>
        <taxon>Campylobacteraceae</taxon>
        <taxon>Campylobacter</taxon>
    </lineage>
</organism>
<comment type="caution">
    <text evidence="1">The sequence shown here is derived from an EMBL/GenBank/DDBJ whole genome shotgun (WGS) entry which is preliminary data.</text>
</comment>
<dbReference type="AlphaFoldDB" id="M5IEB3"/>
<name>M5IEB3_9BACT</name>
<evidence type="ECO:0000313" key="2">
    <source>
        <dbReference type="Proteomes" id="UP000011939"/>
    </source>
</evidence>
<reference evidence="1 2" key="1">
    <citation type="journal article" date="2013" name="Genome Announc.">
        <title>Genome Sequence of Campylobacter showae UNSWCD, Isolated from a Patient with Crohn's Disease.</title>
        <authorList>
            <person name="Tay A.P."/>
            <person name="Kaakoush N.O."/>
            <person name="Deshpande N.P."/>
            <person name="Chen Z."/>
            <person name="Mitchell H."/>
            <person name="Wilkins M.R."/>
        </authorList>
    </citation>
    <scope>NUCLEOTIDE SEQUENCE [LARGE SCALE GENOMIC DNA]</scope>
    <source>
        <strain evidence="1 2">CSUNSWCD</strain>
    </source>
</reference>
<evidence type="ECO:0000313" key="1">
    <source>
        <dbReference type="EMBL" id="EKU10732.1"/>
    </source>
</evidence>
<dbReference type="STRING" id="1244083.CSUNSWCD_533"/>
<protein>
    <submittedName>
        <fullName evidence="1">Uncharacterized protein</fullName>
    </submittedName>
</protein>
<dbReference type="EMBL" id="AMZQ01000010">
    <property type="protein sequence ID" value="EKU10732.1"/>
    <property type="molecule type" value="Genomic_DNA"/>
</dbReference>